<feature type="compositionally biased region" description="Basic and acidic residues" evidence="1">
    <location>
        <begin position="55"/>
        <end position="69"/>
    </location>
</feature>
<dbReference type="InParanoid" id="A0A6P5JMH4"/>
<feature type="compositionally biased region" description="Basic residues" evidence="1">
    <location>
        <begin position="168"/>
        <end position="178"/>
    </location>
</feature>
<gene>
    <name evidence="3" type="primary">LOC110203351</name>
</gene>
<feature type="compositionally biased region" description="Gly residues" evidence="1">
    <location>
        <begin position="187"/>
        <end position="196"/>
    </location>
</feature>
<feature type="region of interest" description="Disordered" evidence="1">
    <location>
        <begin position="1"/>
        <end position="87"/>
    </location>
</feature>
<dbReference type="KEGG" id="pcw:110203351"/>
<protein>
    <submittedName>
        <fullName evidence="3">RNA polymerase II degradation factor 1-like</fullName>
    </submittedName>
</protein>
<reference evidence="3" key="1">
    <citation type="submission" date="2025-08" db="UniProtKB">
        <authorList>
            <consortium name="RefSeq"/>
        </authorList>
    </citation>
    <scope>IDENTIFICATION</scope>
    <source>
        <tissue evidence="3">Spleen</tissue>
    </source>
</reference>
<accession>A0A6P5JMH4</accession>
<evidence type="ECO:0000313" key="2">
    <source>
        <dbReference type="Proteomes" id="UP000515140"/>
    </source>
</evidence>
<feature type="region of interest" description="Disordered" evidence="1">
    <location>
        <begin position="111"/>
        <end position="201"/>
    </location>
</feature>
<proteinExistence type="predicted"/>
<evidence type="ECO:0000256" key="1">
    <source>
        <dbReference type="SAM" id="MobiDB-lite"/>
    </source>
</evidence>
<sequence length="238" mass="25300">MSGDLPEANEEWRWSSQPPLSLPKESCEGKMPETSSEELSPNPDRKAETSPPPEMDPKDNSKGKGKGDSGAKGGQQGSVPKWYKMKGEDLQGNWSDLAKIEQKVDTLLEKMDLYNKEGGPPPQAAEEAKKIPQPPQPQPPQPQQPQQPPPVPPLPTRQEQALPQQQHHGGKGQKKFKGYIKGAPTEVGGGGSGGGVWESLLRGVEPGPEGCCRSRPGGPAGWFQEEAVAAAAAGAPSP</sequence>
<organism evidence="2 3">
    <name type="scientific">Phascolarctos cinereus</name>
    <name type="common">Koala</name>
    <dbReference type="NCBI Taxonomy" id="38626"/>
    <lineage>
        <taxon>Eukaryota</taxon>
        <taxon>Metazoa</taxon>
        <taxon>Chordata</taxon>
        <taxon>Craniata</taxon>
        <taxon>Vertebrata</taxon>
        <taxon>Euteleostomi</taxon>
        <taxon>Mammalia</taxon>
        <taxon>Metatheria</taxon>
        <taxon>Diprotodontia</taxon>
        <taxon>Phascolarctidae</taxon>
        <taxon>Phascolarctos</taxon>
    </lineage>
</organism>
<feature type="compositionally biased region" description="Pro residues" evidence="1">
    <location>
        <begin position="132"/>
        <end position="155"/>
    </location>
</feature>
<dbReference type="GeneID" id="110203351"/>
<dbReference type="Proteomes" id="UP000515140">
    <property type="component" value="Unplaced"/>
</dbReference>
<name>A0A6P5JMH4_PHACI</name>
<keyword evidence="2" id="KW-1185">Reference proteome</keyword>
<evidence type="ECO:0000313" key="3">
    <source>
        <dbReference type="RefSeq" id="XP_020835487.1"/>
    </source>
</evidence>
<dbReference type="RefSeq" id="XP_020835487.1">
    <property type="nucleotide sequence ID" value="XM_020979828.1"/>
</dbReference>
<dbReference type="AlphaFoldDB" id="A0A6P5JMH4"/>